<name>A0A9N9JSG1_9GLOM</name>
<dbReference type="CDD" id="cd00067">
    <property type="entry name" value="GAL4"/>
    <property type="match status" value="1"/>
</dbReference>
<comment type="caution">
    <text evidence="3">The sequence shown here is derived from an EMBL/GenBank/DDBJ whole genome shotgun (WGS) entry which is preliminary data.</text>
</comment>
<feature type="domain" description="Zn(2)-C6 fungal-type" evidence="2">
    <location>
        <begin position="278"/>
        <end position="310"/>
    </location>
</feature>
<evidence type="ECO:0000259" key="2">
    <source>
        <dbReference type="PROSITE" id="PS50048"/>
    </source>
</evidence>
<dbReference type="InterPro" id="IPR036864">
    <property type="entry name" value="Zn2-C6_fun-type_DNA-bd_sf"/>
</dbReference>
<dbReference type="SUPFAM" id="SSF57701">
    <property type="entry name" value="Zn2/Cys6 DNA-binding domain"/>
    <property type="match status" value="1"/>
</dbReference>
<dbReference type="Proteomes" id="UP000789759">
    <property type="component" value="Unassembled WGS sequence"/>
</dbReference>
<organism evidence="3 4">
    <name type="scientific">Cetraspora pellucida</name>
    <dbReference type="NCBI Taxonomy" id="1433469"/>
    <lineage>
        <taxon>Eukaryota</taxon>
        <taxon>Fungi</taxon>
        <taxon>Fungi incertae sedis</taxon>
        <taxon>Mucoromycota</taxon>
        <taxon>Glomeromycotina</taxon>
        <taxon>Glomeromycetes</taxon>
        <taxon>Diversisporales</taxon>
        <taxon>Gigasporaceae</taxon>
        <taxon>Cetraspora</taxon>
    </lineage>
</organism>
<sequence length="553" mass="65945">IKLKWTIGYQDTTNQIAKQVSEAKTYHDWSKIIEDKLIDNYDYIPTEYKSRRIYYYELISLTPTLVEIYNPEEVNEPNLFCKVELKERSPREKEKLPRKKSEPTYDNCIICNEFRRVNQVEKICKSCKITINRKETERRNQEFLESVKLRQETIQNCEHCLERHKECIKKIEKQIFDLDAIAVQELNCTQRNENCETISKKKGKTRNREKQILERKRKPKERRFEKCRLCKIPQFLDYAYTCKKCRVKKTQEECINCAGEGLTCTPAEKQDHTSLRKSCDNCHIRKKKCQKSLTDKQCHYCKKEEKDCTYNIKTKNRQYYHTIRKLKLMVVYWNILLEIKRAIQDYQSQIITEESLKEKLNKNLKDLPTGTLRQLVCNLFYMTLERESKQLTKVVEEIDRQTEPSKLIEALAEAQTAFEEIETFTTFLTEIVDEIDNIKARIELGQLVTTSNLNDKIISTKQQFETKLRREYNQNREQRRILESLLSYIFTVITWEEDPDKGPNFKDLKQELNKTSIAIKEITKKLNSSIIRRQTNQLLVLLPSNTQNKLEEI</sequence>
<dbReference type="GO" id="GO:0008270">
    <property type="term" value="F:zinc ion binding"/>
    <property type="evidence" value="ECO:0007669"/>
    <property type="project" value="InterPro"/>
</dbReference>
<keyword evidence="4" id="KW-1185">Reference proteome</keyword>
<dbReference type="EMBL" id="CAJVQA010028635">
    <property type="protein sequence ID" value="CAG8795050.1"/>
    <property type="molecule type" value="Genomic_DNA"/>
</dbReference>
<proteinExistence type="predicted"/>
<dbReference type="InterPro" id="IPR001138">
    <property type="entry name" value="Zn2Cys6_DnaBD"/>
</dbReference>
<accession>A0A9N9JSG1</accession>
<protein>
    <submittedName>
        <fullName evidence="3">10355_t:CDS:1</fullName>
    </submittedName>
</protein>
<gene>
    <name evidence="3" type="ORF">CPELLU_LOCUS17280</name>
</gene>
<feature type="coiled-coil region" evidence="1">
    <location>
        <begin position="343"/>
        <end position="401"/>
    </location>
</feature>
<evidence type="ECO:0000313" key="3">
    <source>
        <dbReference type="EMBL" id="CAG8795050.1"/>
    </source>
</evidence>
<keyword evidence="1" id="KW-0175">Coiled coil</keyword>
<dbReference type="GO" id="GO:0000981">
    <property type="term" value="F:DNA-binding transcription factor activity, RNA polymerase II-specific"/>
    <property type="evidence" value="ECO:0007669"/>
    <property type="project" value="InterPro"/>
</dbReference>
<feature type="non-terminal residue" evidence="3">
    <location>
        <position position="553"/>
    </location>
</feature>
<dbReference type="PROSITE" id="PS50048">
    <property type="entry name" value="ZN2_CY6_FUNGAL_2"/>
    <property type="match status" value="1"/>
</dbReference>
<evidence type="ECO:0000256" key="1">
    <source>
        <dbReference type="SAM" id="Coils"/>
    </source>
</evidence>
<dbReference type="AlphaFoldDB" id="A0A9N9JSG1"/>
<dbReference type="PROSITE" id="PS00463">
    <property type="entry name" value="ZN2_CY6_FUNGAL_1"/>
    <property type="match status" value="1"/>
</dbReference>
<reference evidence="3" key="1">
    <citation type="submission" date="2021-06" db="EMBL/GenBank/DDBJ databases">
        <authorList>
            <person name="Kallberg Y."/>
            <person name="Tangrot J."/>
            <person name="Rosling A."/>
        </authorList>
    </citation>
    <scope>NUCLEOTIDE SEQUENCE</scope>
    <source>
        <strain evidence="3">FL966</strain>
    </source>
</reference>
<dbReference type="SMART" id="SM00066">
    <property type="entry name" value="GAL4"/>
    <property type="match status" value="1"/>
</dbReference>
<evidence type="ECO:0000313" key="4">
    <source>
        <dbReference type="Proteomes" id="UP000789759"/>
    </source>
</evidence>